<evidence type="ECO:0000313" key="11">
    <source>
        <dbReference type="EMBL" id="KAK7067833.1"/>
    </source>
</evidence>
<feature type="domain" description="KIX" evidence="10">
    <location>
        <begin position="15"/>
        <end position="94"/>
    </location>
</feature>
<evidence type="ECO:0000256" key="3">
    <source>
        <dbReference type="ARBA" id="ARBA00022679"/>
    </source>
</evidence>
<dbReference type="Pfam" id="PF02172">
    <property type="entry name" value="KIX"/>
    <property type="match status" value="1"/>
</dbReference>
<dbReference type="InterPro" id="IPR003101">
    <property type="entry name" value="KIX_dom"/>
</dbReference>
<evidence type="ECO:0000256" key="8">
    <source>
        <dbReference type="ARBA" id="ARBA00048017"/>
    </source>
</evidence>
<evidence type="ECO:0000313" key="12">
    <source>
        <dbReference type="Proteomes" id="UP001381693"/>
    </source>
</evidence>
<reference evidence="11 12" key="1">
    <citation type="submission" date="2023-11" db="EMBL/GenBank/DDBJ databases">
        <title>Halocaridina rubra genome assembly.</title>
        <authorList>
            <person name="Smith C."/>
        </authorList>
    </citation>
    <scope>NUCLEOTIDE SEQUENCE [LARGE SCALE GENOMIC DNA]</scope>
    <source>
        <strain evidence="11">EP-1</strain>
        <tissue evidence="11">Whole</tissue>
    </source>
</reference>
<name>A0AAN8WSZ1_HALRR</name>
<dbReference type="GO" id="GO:0031490">
    <property type="term" value="F:chromatin DNA binding"/>
    <property type="evidence" value="ECO:0007669"/>
    <property type="project" value="TreeGrafter"/>
</dbReference>
<accession>A0AAN8WSZ1</accession>
<dbReference type="GO" id="GO:0004402">
    <property type="term" value="F:histone acetyltransferase activity"/>
    <property type="evidence" value="ECO:0007669"/>
    <property type="project" value="InterPro"/>
</dbReference>
<dbReference type="GO" id="GO:0005667">
    <property type="term" value="C:transcription regulator complex"/>
    <property type="evidence" value="ECO:0007669"/>
    <property type="project" value="TreeGrafter"/>
</dbReference>
<dbReference type="InterPro" id="IPR013178">
    <property type="entry name" value="Histone_AcTrfase_Rtt109/CBP"/>
</dbReference>
<keyword evidence="4" id="KW-0156">Chromatin regulator</keyword>
<dbReference type="GO" id="GO:0003713">
    <property type="term" value="F:transcription coactivator activity"/>
    <property type="evidence" value="ECO:0007669"/>
    <property type="project" value="TreeGrafter"/>
</dbReference>
<gene>
    <name evidence="11" type="ORF">SK128_027968</name>
</gene>
<dbReference type="PANTHER" id="PTHR13808">
    <property type="entry name" value="CBP/P300-RELATED"/>
    <property type="match status" value="1"/>
</dbReference>
<evidence type="ECO:0000256" key="5">
    <source>
        <dbReference type="ARBA" id="ARBA00023015"/>
    </source>
</evidence>
<evidence type="ECO:0000256" key="6">
    <source>
        <dbReference type="ARBA" id="ARBA00023163"/>
    </source>
</evidence>
<comment type="subcellular location">
    <subcellularLocation>
        <location evidence="1">Nucleus</location>
    </subcellularLocation>
</comment>
<keyword evidence="3" id="KW-0808">Transferase</keyword>
<dbReference type="InterPro" id="IPR036529">
    <property type="entry name" value="KIX_dom_sf"/>
</dbReference>
<dbReference type="SUPFAM" id="SSF47040">
    <property type="entry name" value="Kix domain of CBP (creb binding protein)"/>
    <property type="match status" value="1"/>
</dbReference>
<dbReference type="EC" id="2.3.1.48" evidence="2"/>
<protein>
    <recommendedName>
        <fullName evidence="2">histone acetyltransferase</fullName>
        <ecNumber evidence="2">2.3.1.48</ecNumber>
    </recommendedName>
</protein>
<organism evidence="11 12">
    <name type="scientific">Halocaridina rubra</name>
    <name type="common">Hawaiian red shrimp</name>
    <dbReference type="NCBI Taxonomy" id="373956"/>
    <lineage>
        <taxon>Eukaryota</taxon>
        <taxon>Metazoa</taxon>
        <taxon>Ecdysozoa</taxon>
        <taxon>Arthropoda</taxon>
        <taxon>Crustacea</taxon>
        <taxon>Multicrustacea</taxon>
        <taxon>Malacostraca</taxon>
        <taxon>Eumalacostraca</taxon>
        <taxon>Eucarida</taxon>
        <taxon>Decapoda</taxon>
        <taxon>Pleocyemata</taxon>
        <taxon>Caridea</taxon>
        <taxon>Atyoidea</taxon>
        <taxon>Atyidae</taxon>
        <taxon>Halocaridina</taxon>
    </lineage>
</organism>
<dbReference type="Proteomes" id="UP001381693">
    <property type="component" value="Unassembled WGS sequence"/>
</dbReference>
<evidence type="ECO:0000256" key="2">
    <source>
        <dbReference type="ARBA" id="ARBA00013184"/>
    </source>
</evidence>
<evidence type="ECO:0000259" key="10">
    <source>
        <dbReference type="PROSITE" id="PS50952"/>
    </source>
</evidence>
<keyword evidence="6" id="KW-0804">Transcription</keyword>
<feature type="region of interest" description="Disordered" evidence="9">
    <location>
        <begin position="97"/>
        <end position="129"/>
    </location>
</feature>
<keyword evidence="7" id="KW-0539">Nucleus</keyword>
<proteinExistence type="predicted"/>
<evidence type="ECO:0000256" key="4">
    <source>
        <dbReference type="ARBA" id="ARBA00022853"/>
    </source>
</evidence>
<keyword evidence="5" id="KW-0805">Transcription regulation</keyword>
<dbReference type="PROSITE" id="PS50952">
    <property type="entry name" value="KIX"/>
    <property type="match status" value="1"/>
</dbReference>
<evidence type="ECO:0000256" key="7">
    <source>
        <dbReference type="ARBA" id="ARBA00023242"/>
    </source>
</evidence>
<dbReference type="AlphaFoldDB" id="A0AAN8WSZ1"/>
<sequence length="129" mass="14381">MPNPPHHLPAAIGGVTAKEWQLSISNELRNHLVHKFVQAIFPNPGPQAMLDKRMQYIFAYAREKERNIFEMADSVPEYYHLLSANIFRIQEKLEERRLERKNSPQDGVSGAAAPGPGPGPSPGQSPAQT</sequence>
<dbReference type="GO" id="GO:0045944">
    <property type="term" value="P:positive regulation of transcription by RNA polymerase II"/>
    <property type="evidence" value="ECO:0007669"/>
    <property type="project" value="TreeGrafter"/>
</dbReference>
<dbReference type="PANTHER" id="PTHR13808:SF1">
    <property type="entry name" value="HISTONE ACETYLTRANSFERASE"/>
    <property type="match status" value="1"/>
</dbReference>
<dbReference type="EMBL" id="JAXCGZ010017658">
    <property type="protein sequence ID" value="KAK7067833.1"/>
    <property type="molecule type" value="Genomic_DNA"/>
</dbReference>
<dbReference type="GO" id="GO:0000123">
    <property type="term" value="C:histone acetyltransferase complex"/>
    <property type="evidence" value="ECO:0007669"/>
    <property type="project" value="TreeGrafter"/>
</dbReference>
<keyword evidence="12" id="KW-1185">Reference proteome</keyword>
<evidence type="ECO:0000256" key="1">
    <source>
        <dbReference type="ARBA" id="ARBA00004123"/>
    </source>
</evidence>
<dbReference type="GO" id="GO:0005634">
    <property type="term" value="C:nucleus"/>
    <property type="evidence" value="ECO:0007669"/>
    <property type="project" value="UniProtKB-SubCell"/>
</dbReference>
<comment type="catalytic activity">
    <reaction evidence="8">
        <text>L-lysyl-[protein] + acetyl-CoA = N(6)-acetyl-L-lysyl-[protein] + CoA + H(+)</text>
        <dbReference type="Rhea" id="RHEA:45948"/>
        <dbReference type="Rhea" id="RHEA-COMP:9752"/>
        <dbReference type="Rhea" id="RHEA-COMP:10731"/>
        <dbReference type="ChEBI" id="CHEBI:15378"/>
        <dbReference type="ChEBI" id="CHEBI:29969"/>
        <dbReference type="ChEBI" id="CHEBI:57287"/>
        <dbReference type="ChEBI" id="CHEBI:57288"/>
        <dbReference type="ChEBI" id="CHEBI:61930"/>
        <dbReference type="EC" id="2.3.1.48"/>
    </reaction>
</comment>
<comment type="caution">
    <text evidence="11">The sequence shown here is derived from an EMBL/GenBank/DDBJ whole genome shotgun (WGS) entry which is preliminary data.</text>
</comment>
<dbReference type="Gene3D" id="1.10.246.20">
    <property type="entry name" value="Coactivator CBP, KIX domain"/>
    <property type="match status" value="1"/>
</dbReference>
<evidence type="ECO:0000256" key="9">
    <source>
        <dbReference type="SAM" id="MobiDB-lite"/>
    </source>
</evidence>